<proteinExistence type="predicted"/>
<evidence type="ECO:0000256" key="1">
    <source>
        <dbReference type="SAM" id="MobiDB-lite"/>
    </source>
</evidence>
<evidence type="ECO:0000313" key="2">
    <source>
        <dbReference type="Proteomes" id="UP001652661"/>
    </source>
</evidence>
<accession>A0A6P4J128</accession>
<feature type="region of interest" description="Disordered" evidence="1">
    <location>
        <begin position="198"/>
        <end position="255"/>
    </location>
</feature>
<reference evidence="3" key="1">
    <citation type="submission" date="2025-08" db="UniProtKB">
        <authorList>
            <consortium name="RefSeq"/>
        </authorList>
    </citation>
    <scope>IDENTIFICATION</scope>
    <source>
        <strain evidence="3">14028-0561.14</strain>
        <tissue evidence="3">Whole fly</tissue>
    </source>
</reference>
<name>A0A6P4J128_DROKI</name>
<feature type="region of interest" description="Disordered" evidence="1">
    <location>
        <begin position="106"/>
        <end position="131"/>
    </location>
</feature>
<keyword evidence="2" id="KW-1185">Reference proteome</keyword>
<sequence>MSGIRIRSIRPPLGQNPKLDPHHLIKAISHLKPSDANPKQYYNFVREMCIMHNCGIYMGLKWARIVWPDLSQRQRESYNSEQFAELPIPMPERNPQHVGLQKKLIGPKTQLTNKNPKPKPTLLSEKRPKVDNQKRLDLKVTPNQPKLKTNLQVYSNQDHPIRVHLVRSISELLSKVSTDRRRETNNNKRKIVVRLFSDSKESDEEETHSSSDKNNALMLKVTKRVKRELETKNKNNKKYMPSIARINNARRQRIR</sequence>
<dbReference type="OrthoDB" id="7861173at2759"/>
<dbReference type="AlphaFoldDB" id="A0A6P4J128"/>
<gene>
    <name evidence="3" type="primary">LOC108079233</name>
</gene>
<dbReference type="Proteomes" id="UP001652661">
    <property type="component" value="Chromosome X"/>
</dbReference>
<dbReference type="GeneID" id="108079233"/>
<organism evidence="2 3">
    <name type="scientific">Drosophila kikkawai</name>
    <name type="common">Fruit fly</name>
    <dbReference type="NCBI Taxonomy" id="30033"/>
    <lineage>
        <taxon>Eukaryota</taxon>
        <taxon>Metazoa</taxon>
        <taxon>Ecdysozoa</taxon>
        <taxon>Arthropoda</taxon>
        <taxon>Hexapoda</taxon>
        <taxon>Insecta</taxon>
        <taxon>Pterygota</taxon>
        <taxon>Neoptera</taxon>
        <taxon>Endopterygota</taxon>
        <taxon>Diptera</taxon>
        <taxon>Brachycera</taxon>
        <taxon>Muscomorpha</taxon>
        <taxon>Ephydroidea</taxon>
        <taxon>Drosophilidae</taxon>
        <taxon>Drosophila</taxon>
        <taxon>Sophophora</taxon>
    </lineage>
</organism>
<protein>
    <submittedName>
        <fullName evidence="3">Uncharacterized protein</fullName>
    </submittedName>
</protein>
<evidence type="ECO:0000313" key="3">
    <source>
        <dbReference type="RefSeq" id="XP_017029006.1"/>
    </source>
</evidence>
<dbReference type="RefSeq" id="XP_017029006.1">
    <property type="nucleotide sequence ID" value="XM_017173517.3"/>
</dbReference>